<dbReference type="OrthoDB" id="5983381at2759"/>
<feature type="region of interest" description="Disordered" evidence="1">
    <location>
        <begin position="33"/>
        <end position="57"/>
    </location>
</feature>
<dbReference type="InterPro" id="IPR008160">
    <property type="entry name" value="Collagen"/>
</dbReference>
<feature type="compositionally biased region" description="Basic and acidic residues" evidence="1">
    <location>
        <begin position="164"/>
        <end position="176"/>
    </location>
</feature>
<feature type="compositionally biased region" description="Basic and acidic residues" evidence="1">
    <location>
        <begin position="197"/>
        <end position="212"/>
    </location>
</feature>
<evidence type="ECO:0000313" key="3">
    <source>
        <dbReference type="Proteomes" id="UP000518266"/>
    </source>
</evidence>
<name>A0A7J5XDB2_DISMA</name>
<sequence length="238" mass="25173">MKVHEEDQVLLERLENPQGLGGLDGLLGVEGNPGDPGDVGFRGAPAKPGSSGKIVSSKTHMDDVQTFTRKPYLGKPGSPGVRGSTGAPGFKGLPGEMGIFGPVGPSGLKGNPGLQGLKGRVGHKGKQGEAGPRGPHGRKGILGLAVRCFDILLFDKVMKHFAKESKEGEDQREGSQEHQASNAGLHKDGDQSLSSDRVVRDPKTARIKRLKPENVPRFRLTPALLKVPQIVGSSVHLR</sequence>
<evidence type="ECO:0000256" key="1">
    <source>
        <dbReference type="SAM" id="MobiDB-lite"/>
    </source>
</evidence>
<accession>A0A7J5XDB2</accession>
<dbReference type="PANTHER" id="PTHR24023">
    <property type="entry name" value="COLLAGEN ALPHA"/>
    <property type="match status" value="1"/>
</dbReference>
<feature type="region of interest" description="Disordered" evidence="1">
    <location>
        <begin position="109"/>
        <end position="139"/>
    </location>
</feature>
<proteinExistence type="predicted"/>
<keyword evidence="3" id="KW-1185">Reference proteome</keyword>
<dbReference type="Proteomes" id="UP000518266">
    <property type="component" value="Unassembled WGS sequence"/>
</dbReference>
<dbReference type="GO" id="GO:0005594">
    <property type="term" value="C:collagen type IX trimer"/>
    <property type="evidence" value="ECO:0007669"/>
    <property type="project" value="TreeGrafter"/>
</dbReference>
<evidence type="ECO:0000313" key="2">
    <source>
        <dbReference type="EMBL" id="KAF3834689.1"/>
    </source>
</evidence>
<gene>
    <name evidence="2" type="ORF">F7725_027247</name>
</gene>
<reference evidence="2 3" key="1">
    <citation type="submission" date="2020-03" db="EMBL/GenBank/DDBJ databases">
        <title>Dissostichus mawsoni Genome sequencing and assembly.</title>
        <authorList>
            <person name="Park H."/>
        </authorList>
    </citation>
    <scope>NUCLEOTIDE SEQUENCE [LARGE SCALE GENOMIC DNA]</scope>
    <source>
        <strain evidence="2">DM0001</strain>
        <tissue evidence="2">Muscle</tissue>
    </source>
</reference>
<dbReference type="AlphaFoldDB" id="A0A7J5XDB2"/>
<dbReference type="GO" id="GO:0005615">
    <property type="term" value="C:extracellular space"/>
    <property type="evidence" value="ECO:0007669"/>
    <property type="project" value="TreeGrafter"/>
</dbReference>
<dbReference type="EMBL" id="JAAKFY010000025">
    <property type="protein sequence ID" value="KAF3834689.1"/>
    <property type="molecule type" value="Genomic_DNA"/>
</dbReference>
<dbReference type="PANTHER" id="PTHR24023:SF918">
    <property type="entry name" value="COLLAGEN ALPHA-1(IX) CHAIN"/>
    <property type="match status" value="1"/>
</dbReference>
<dbReference type="Pfam" id="PF01391">
    <property type="entry name" value="Collagen"/>
    <property type="match status" value="1"/>
</dbReference>
<organism evidence="2 3">
    <name type="scientific">Dissostichus mawsoni</name>
    <name type="common">Antarctic cod</name>
    <dbReference type="NCBI Taxonomy" id="36200"/>
    <lineage>
        <taxon>Eukaryota</taxon>
        <taxon>Metazoa</taxon>
        <taxon>Chordata</taxon>
        <taxon>Craniata</taxon>
        <taxon>Vertebrata</taxon>
        <taxon>Euteleostomi</taxon>
        <taxon>Actinopterygii</taxon>
        <taxon>Neopterygii</taxon>
        <taxon>Teleostei</taxon>
        <taxon>Neoteleostei</taxon>
        <taxon>Acanthomorphata</taxon>
        <taxon>Eupercaria</taxon>
        <taxon>Perciformes</taxon>
        <taxon>Notothenioidei</taxon>
        <taxon>Nototheniidae</taxon>
        <taxon>Dissostichus</taxon>
    </lineage>
</organism>
<dbReference type="GO" id="GO:0030198">
    <property type="term" value="P:extracellular matrix organization"/>
    <property type="evidence" value="ECO:0007669"/>
    <property type="project" value="TreeGrafter"/>
</dbReference>
<dbReference type="InterPro" id="IPR050149">
    <property type="entry name" value="Collagen_superfamily"/>
</dbReference>
<dbReference type="GO" id="GO:0030020">
    <property type="term" value="F:extracellular matrix structural constituent conferring tensile strength"/>
    <property type="evidence" value="ECO:0007669"/>
    <property type="project" value="TreeGrafter"/>
</dbReference>
<protein>
    <submittedName>
        <fullName evidence="2">Uncharacterized protein</fullName>
    </submittedName>
</protein>
<comment type="caution">
    <text evidence="2">The sequence shown here is derived from an EMBL/GenBank/DDBJ whole genome shotgun (WGS) entry which is preliminary data.</text>
</comment>
<feature type="region of interest" description="Disordered" evidence="1">
    <location>
        <begin position="164"/>
        <end position="212"/>
    </location>
</feature>